<dbReference type="OrthoDB" id="3779334at2"/>
<dbReference type="Gene3D" id="3.30.530.20">
    <property type="match status" value="1"/>
</dbReference>
<dbReference type="EMBL" id="QXEC01000003">
    <property type="protein sequence ID" value="RIV40331.1"/>
    <property type="molecule type" value="Genomic_DNA"/>
</dbReference>
<proteinExistence type="predicted"/>
<protein>
    <submittedName>
        <fullName evidence="1">SRPBCC family protein</fullName>
    </submittedName>
</protein>
<dbReference type="Proteomes" id="UP000283832">
    <property type="component" value="Unassembled WGS sequence"/>
</dbReference>
<gene>
    <name evidence="1" type="ORF">D2L64_05695</name>
</gene>
<dbReference type="CDD" id="cd07812">
    <property type="entry name" value="SRPBCC"/>
    <property type="match status" value="1"/>
</dbReference>
<evidence type="ECO:0000313" key="1">
    <source>
        <dbReference type="EMBL" id="RIV40331.1"/>
    </source>
</evidence>
<dbReference type="Pfam" id="PF10604">
    <property type="entry name" value="Polyketide_cyc2"/>
    <property type="match status" value="1"/>
</dbReference>
<accession>A0A418MZU4</accession>
<sequence length="182" mass="20185">MRYADGPSLTCDIYVETSPAQVWELISDIHLPPRLSPELQRVEWIDGADHPEVGARFLGHNKHPRLGEWCTASQITTYERPRTLGWVVTDADGRFAGPEGGATVTSPAATWLFELTPESTGTRLRHSVRIGPGRSGLSFLIDQHPEHEEQFVEARLGELRANIESALRGIKRLAEGPADQAR</sequence>
<dbReference type="InterPro" id="IPR019587">
    <property type="entry name" value="Polyketide_cyclase/dehydratase"/>
</dbReference>
<organism evidence="1 2">
    <name type="scientific">Micromonospora radicis</name>
    <dbReference type="NCBI Taxonomy" id="1894971"/>
    <lineage>
        <taxon>Bacteria</taxon>
        <taxon>Bacillati</taxon>
        <taxon>Actinomycetota</taxon>
        <taxon>Actinomycetes</taxon>
        <taxon>Micromonosporales</taxon>
        <taxon>Micromonosporaceae</taxon>
        <taxon>Micromonospora</taxon>
    </lineage>
</organism>
<dbReference type="AlphaFoldDB" id="A0A418MZU4"/>
<comment type="caution">
    <text evidence="1">The sequence shown here is derived from an EMBL/GenBank/DDBJ whole genome shotgun (WGS) entry which is preliminary data.</text>
</comment>
<reference evidence="1 2" key="1">
    <citation type="submission" date="2018-08" db="EMBL/GenBank/DDBJ databases">
        <title>Jishengella sp. nov., isolated from a root of Azadirachta indica A. Juss. var. siamensis Valenton.</title>
        <authorList>
            <person name="Kuncharoen N."/>
            <person name="Tanasupawat S."/>
            <person name="Kudo T."/>
            <person name="Ohkuma M."/>
        </authorList>
    </citation>
    <scope>NUCLEOTIDE SEQUENCE [LARGE SCALE GENOMIC DNA]</scope>
    <source>
        <strain evidence="1 2">AZ1-13</strain>
    </source>
</reference>
<evidence type="ECO:0000313" key="2">
    <source>
        <dbReference type="Proteomes" id="UP000283832"/>
    </source>
</evidence>
<dbReference type="InterPro" id="IPR023393">
    <property type="entry name" value="START-like_dom_sf"/>
</dbReference>
<keyword evidence="2" id="KW-1185">Reference proteome</keyword>
<name>A0A418MZU4_9ACTN</name>
<dbReference type="SUPFAM" id="SSF55961">
    <property type="entry name" value="Bet v1-like"/>
    <property type="match status" value="1"/>
</dbReference>